<accession>T1KD71</accession>
<organism evidence="10 11">
    <name type="scientific">Tetranychus urticae</name>
    <name type="common">Two-spotted spider mite</name>
    <dbReference type="NCBI Taxonomy" id="32264"/>
    <lineage>
        <taxon>Eukaryota</taxon>
        <taxon>Metazoa</taxon>
        <taxon>Ecdysozoa</taxon>
        <taxon>Arthropoda</taxon>
        <taxon>Chelicerata</taxon>
        <taxon>Arachnida</taxon>
        <taxon>Acari</taxon>
        <taxon>Acariformes</taxon>
        <taxon>Trombidiformes</taxon>
        <taxon>Prostigmata</taxon>
        <taxon>Eleutherengona</taxon>
        <taxon>Raphignathae</taxon>
        <taxon>Tetranychoidea</taxon>
        <taxon>Tetranychidae</taxon>
        <taxon>Tetranychus</taxon>
    </lineage>
</organism>
<feature type="repeat" description="WD" evidence="6">
    <location>
        <begin position="80"/>
        <end position="121"/>
    </location>
</feature>
<dbReference type="InterPro" id="IPR019775">
    <property type="entry name" value="WD40_repeat_CS"/>
</dbReference>
<feature type="repeat" description="WD" evidence="6">
    <location>
        <begin position="598"/>
        <end position="629"/>
    </location>
</feature>
<feature type="coiled-coil region" evidence="7">
    <location>
        <begin position="630"/>
        <end position="657"/>
    </location>
</feature>
<reference evidence="11" key="1">
    <citation type="submission" date="2011-08" db="EMBL/GenBank/DDBJ databases">
        <authorList>
            <person name="Rombauts S."/>
        </authorList>
    </citation>
    <scope>NUCLEOTIDE SEQUENCE</scope>
    <source>
        <strain evidence="11">London</strain>
    </source>
</reference>
<dbReference type="FunFam" id="2.130.10.10:FF:000157">
    <property type="entry name" value="WD repeat domain 3"/>
    <property type="match status" value="1"/>
</dbReference>
<dbReference type="GO" id="GO:0034388">
    <property type="term" value="C:Pwp2p-containing subcomplex of 90S preribosome"/>
    <property type="evidence" value="ECO:0007669"/>
    <property type="project" value="TreeGrafter"/>
</dbReference>
<proteinExistence type="inferred from homology"/>
<dbReference type="Pfam" id="PF25173">
    <property type="entry name" value="Beta-prop_WDR3_1st"/>
    <property type="match status" value="1"/>
</dbReference>
<dbReference type="InterPro" id="IPR036322">
    <property type="entry name" value="WD40_repeat_dom_sf"/>
</dbReference>
<evidence type="ECO:0000313" key="10">
    <source>
        <dbReference type="EnsemblMetazoa" id="tetur09g01890.1"/>
    </source>
</evidence>
<dbReference type="InterPro" id="IPR001680">
    <property type="entry name" value="WD40_rpt"/>
</dbReference>
<dbReference type="EnsemblMetazoa" id="tetur09g01890.1">
    <property type="protein sequence ID" value="tetur09g01890.1"/>
    <property type="gene ID" value="tetur09g01890"/>
</dbReference>
<comment type="subcellular location">
    <subcellularLocation>
        <location evidence="1">Nucleus</location>
        <location evidence="1">Nucleolus</location>
    </subcellularLocation>
</comment>
<dbReference type="SMART" id="SM00320">
    <property type="entry name" value="WD40"/>
    <property type="match status" value="10"/>
</dbReference>
<evidence type="ECO:0000256" key="5">
    <source>
        <dbReference type="ARBA" id="ARBA00038229"/>
    </source>
</evidence>
<feature type="region of interest" description="Disordered" evidence="8">
    <location>
        <begin position="162"/>
        <end position="183"/>
    </location>
</feature>
<dbReference type="InterPro" id="IPR020472">
    <property type="entry name" value="WD40_PAC1"/>
</dbReference>
<dbReference type="EMBL" id="CAEY01002010">
    <property type="status" value="NOT_ANNOTATED_CDS"/>
    <property type="molecule type" value="Genomic_DNA"/>
</dbReference>
<dbReference type="PRINTS" id="PR00320">
    <property type="entry name" value="GPROTEINBRPT"/>
</dbReference>
<keyword evidence="7" id="KW-0175">Coiled coil</keyword>
<dbReference type="PROSITE" id="PS00678">
    <property type="entry name" value="WD_REPEATS_1"/>
    <property type="match status" value="3"/>
</dbReference>
<feature type="repeat" description="WD" evidence="6">
    <location>
        <begin position="556"/>
        <end position="597"/>
    </location>
</feature>
<feature type="domain" description="Small-subunit processome Utp12" evidence="9">
    <location>
        <begin position="743"/>
        <end position="839"/>
    </location>
</feature>
<dbReference type="SUPFAM" id="SSF50978">
    <property type="entry name" value="WD40 repeat-like"/>
    <property type="match status" value="1"/>
</dbReference>
<keyword evidence="2 6" id="KW-0853">WD repeat</keyword>
<dbReference type="CDD" id="cd00200">
    <property type="entry name" value="WD40"/>
    <property type="match status" value="1"/>
</dbReference>
<feature type="repeat" description="WD" evidence="6">
    <location>
        <begin position="514"/>
        <end position="555"/>
    </location>
</feature>
<dbReference type="Gene3D" id="2.130.10.10">
    <property type="entry name" value="YVTN repeat-like/Quinoprotein amine dehydrogenase"/>
    <property type="match status" value="3"/>
</dbReference>
<evidence type="ECO:0000256" key="2">
    <source>
        <dbReference type="ARBA" id="ARBA00022574"/>
    </source>
</evidence>
<feature type="repeat" description="WD" evidence="6">
    <location>
        <begin position="334"/>
        <end position="374"/>
    </location>
</feature>
<name>T1KD71_TETUR</name>
<evidence type="ECO:0000256" key="7">
    <source>
        <dbReference type="SAM" id="Coils"/>
    </source>
</evidence>
<dbReference type="PROSITE" id="PS50294">
    <property type="entry name" value="WD_REPEATS_REGION"/>
    <property type="match status" value="6"/>
</dbReference>
<keyword evidence="4" id="KW-0539">Nucleus</keyword>
<evidence type="ECO:0000256" key="4">
    <source>
        <dbReference type="ARBA" id="ARBA00023242"/>
    </source>
</evidence>
<feature type="repeat" description="WD" evidence="6">
    <location>
        <begin position="38"/>
        <end position="71"/>
    </location>
</feature>
<dbReference type="HOGENOM" id="CLU_005318_0_1_1"/>
<dbReference type="GO" id="GO:0030515">
    <property type="term" value="F:snoRNA binding"/>
    <property type="evidence" value="ECO:0007669"/>
    <property type="project" value="TreeGrafter"/>
</dbReference>
<dbReference type="Proteomes" id="UP000015104">
    <property type="component" value="Unassembled WGS sequence"/>
</dbReference>
<dbReference type="InterPro" id="IPR007148">
    <property type="entry name" value="SSU_processome_Utp12"/>
</dbReference>
<dbReference type="Pfam" id="PF25172">
    <property type="entry name" value="Beta-prop_WDR3_2nd"/>
    <property type="match status" value="1"/>
</dbReference>
<dbReference type="GO" id="GO:0030490">
    <property type="term" value="P:maturation of SSU-rRNA"/>
    <property type="evidence" value="ECO:0007669"/>
    <property type="project" value="TreeGrafter"/>
</dbReference>
<keyword evidence="11" id="KW-1185">Reference proteome</keyword>
<comment type="similarity">
    <text evidence="5">Belongs to the WD repeat WDR3/UTP12 family.</text>
</comment>
<evidence type="ECO:0000256" key="3">
    <source>
        <dbReference type="ARBA" id="ARBA00022737"/>
    </source>
</evidence>
<dbReference type="PROSITE" id="PS50082">
    <property type="entry name" value="WD_REPEATS_2"/>
    <property type="match status" value="7"/>
</dbReference>
<feature type="repeat" description="WD" evidence="6">
    <location>
        <begin position="419"/>
        <end position="460"/>
    </location>
</feature>
<protein>
    <recommendedName>
        <fullName evidence="9">Small-subunit processome Utp12 domain-containing protein</fullName>
    </recommendedName>
</protein>
<dbReference type="GO" id="GO:0032040">
    <property type="term" value="C:small-subunit processome"/>
    <property type="evidence" value="ECO:0007669"/>
    <property type="project" value="TreeGrafter"/>
</dbReference>
<dbReference type="InterPro" id="IPR051570">
    <property type="entry name" value="TBC1_cilium_biogenesis"/>
</dbReference>
<dbReference type="AlphaFoldDB" id="T1KD71"/>
<sequence>MITYFAVDFTNEPLIAIGRDDGSIQIVNYATQDLKITFNGHKGAITCLSFDSKEMRLVSGGVDTTIIVWDIVNECGLFKLKGHKNLITQVKFMKNHNCMISSSKDGTIKFWDLETQHCFKTFIAHRNQVLDFILIKNDTRLITGSDELKVWKIQLKSEAELSKENTDEMEEEEEVEDSENVEDESSLFKVTSYGSILRECDSRFRGFGIDSKDRFFLSYGVSAKVECFKIRTDKEITLKVQKKARKERNKKSKKRLANENEPEIEETFDEVPITIKDEIERLESFKASAKVKFCDIFVQNQISKVTLLLMNNTTETFSFNLVNSEVEKLGSLENEGHRTDVRTVSFSADNLLILSASSDSLKIWNRSTRRCITTIKEDFEYALCSLFVHGDKYAITGTKTGKLQIFDIGLAEIIETIEASEEGKPIWSICAHPDGKSIISGSEDKIVKFWDLELVKSPKTNKMVITLVHSRTLSTDEGVLCVQISPNSKFIAVSMLDCTVKIFYLDTLKFFLSLYGHKLPVLSMDISDDSSIIVTGSGDKNLKIWGLDFGDCRRSIFAHDEAITGVKFVPNSKLLFTCSRDKTIKYWNASDFERIMTLKGHQSEVWCLACSPNGKYLVSASHDKTLRLWMETDELLILEEEREIEREEELNNLTDDDTNRVIPGDVNQESSLPVKSTKETIIATERLIEAIDIFKEQIKANALYNAQCQTATSEGKKPPKSLAPNPVLSAFKTDDPYRYIYIILTRIKPSEIQETILSLPFNYVSDLLIILTSHLEKGWDREMILKYICFIIRTHFGQISSTPRLIPTIDKLRSLMKPKLMETKDLFGFNQSAFQFLQSEIESREEIRLFYETFNKKREKSRNKRKKARKVVENAPILSLK</sequence>
<dbReference type="PANTHER" id="PTHR19853">
    <property type="entry name" value="WD REPEAT CONTAINING PROTEIN 3 WDR3"/>
    <property type="match status" value="1"/>
</dbReference>
<dbReference type="eggNOG" id="KOG0306">
    <property type="taxonomic scope" value="Eukaryota"/>
</dbReference>
<evidence type="ECO:0000259" key="9">
    <source>
        <dbReference type="Pfam" id="PF04003"/>
    </source>
</evidence>
<reference evidence="10" key="2">
    <citation type="submission" date="2015-06" db="UniProtKB">
        <authorList>
            <consortium name="EnsemblMetazoa"/>
        </authorList>
    </citation>
    <scope>IDENTIFICATION</scope>
</reference>
<evidence type="ECO:0000256" key="8">
    <source>
        <dbReference type="SAM" id="MobiDB-lite"/>
    </source>
</evidence>
<feature type="compositionally biased region" description="Acidic residues" evidence="8">
    <location>
        <begin position="167"/>
        <end position="183"/>
    </location>
</feature>
<dbReference type="FunFam" id="2.130.10.10:FF:000178">
    <property type="entry name" value="WD repeat domain 3"/>
    <property type="match status" value="1"/>
</dbReference>
<dbReference type="STRING" id="32264.T1KD71"/>
<dbReference type="PANTHER" id="PTHR19853:SF0">
    <property type="entry name" value="WD REPEAT-CONTAINING PROTEIN 3"/>
    <property type="match status" value="1"/>
</dbReference>
<evidence type="ECO:0000313" key="11">
    <source>
        <dbReference type="Proteomes" id="UP000015104"/>
    </source>
</evidence>
<dbReference type="Pfam" id="PF04003">
    <property type="entry name" value="Utp12"/>
    <property type="match status" value="1"/>
</dbReference>
<dbReference type="InterPro" id="IPR015943">
    <property type="entry name" value="WD40/YVTN_repeat-like_dom_sf"/>
</dbReference>
<evidence type="ECO:0000256" key="6">
    <source>
        <dbReference type="PROSITE-ProRule" id="PRU00221"/>
    </source>
</evidence>
<keyword evidence="3" id="KW-0677">Repeat</keyword>
<evidence type="ECO:0000256" key="1">
    <source>
        <dbReference type="ARBA" id="ARBA00004604"/>
    </source>
</evidence>